<dbReference type="InterPro" id="IPR016652">
    <property type="entry name" value="Ubiquitinyl_hydrolase"/>
</dbReference>
<dbReference type="CDD" id="cd02658">
    <property type="entry name" value="Peptidase_C19B"/>
    <property type="match status" value="1"/>
</dbReference>
<comment type="similarity">
    <text evidence="2 11 15">Belongs to the peptidase C19 family.</text>
</comment>
<evidence type="ECO:0000259" key="16">
    <source>
        <dbReference type="PROSITE" id="PS50030"/>
    </source>
</evidence>
<dbReference type="Pfam" id="PF02148">
    <property type="entry name" value="zf-UBP"/>
    <property type="match status" value="1"/>
</dbReference>
<feature type="domain" description="UBP-type" evidence="18">
    <location>
        <begin position="1"/>
        <end position="110"/>
    </location>
</feature>
<feature type="domain" description="UBP-type" evidence="18">
    <location>
        <begin position="164"/>
        <end position="273"/>
    </location>
</feature>
<evidence type="ECO:0000256" key="11">
    <source>
        <dbReference type="PIRNR" id="PIRNR016308"/>
    </source>
</evidence>
<gene>
    <name evidence="19" type="ORF">PPACK8108_LOCUS17767</name>
</gene>
<dbReference type="InterPro" id="IPR018200">
    <property type="entry name" value="USP_CS"/>
</dbReference>
<keyword evidence="9 11" id="KW-0788">Thiol protease</keyword>
<dbReference type="Proteomes" id="UP001153365">
    <property type="component" value="Unassembled WGS sequence"/>
</dbReference>
<comment type="caution">
    <text evidence="19">The sequence shown here is derived from an EMBL/GenBank/DDBJ whole genome shotgun (WGS) entry which is preliminary data.</text>
</comment>
<keyword evidence="8 11" id="KW-0378">Hydrolase</keyword>
<dbReference type="InterPro" id="IPR028889">
    <property type="entry name" value="USP"/>
</dbReference>
<dbReference type="PROSITE" id="PS00973">
    <property type="entry name" value="USP_2"/>
    <property type="match status" value="1"/>
</dbReference>
<dbReference type="Gene3D" id="3.90.70.10">
    <property type="entry name" value="Cysteine proteinases"/>
    <property type="match status" value="1"/>
</dbReference>
<dbReference type="EC" id="3.4.19.12" evidence="11 15"/>
<evidence type="ECO:0000256" key="7">
    <source>
        <dbReference type="ARBA" id="ARBA00022786"/>
    </source>
</evidence>
<dbReference type="PROSITE" id="PS00972">
    <property type="entry name" value="USP_1"/>
    <property type="match status" value="1"/>
</dbReference>
<keyword evidence="7 11" id="KW-0833">Ubl conjugation pathway</keyword>
<dbReference type="InterPro" id="IPR009060">
    <property type="entry name" value="UBA-like_sf"/>
</dbReference>
<protein>
    <recommendedName>
        <fullName evidence="11 15">Ubiquitin carboxyl-terminal hydrolase</fullName>
        <ecNumber evidence="11 15">3.4.19.12</ecNumber>
    </recommendedName>
</protein>
<evidence type="ECO:0000256" key="13">
    <source>
        <dbReference type="PIRSR" id="PIRSR016308-3"/>
    </source>
</evidence>
<dbReference type="GO" id="GO:0016579">
    <property type="term" value="P:protein deubiquitination"/>
    <property type="evidence" value="ECO:0007669"/>
    <property type="project" value="InterPro"/>
</dbReference>
<feature type="binding site" evidence="13">
    <location>
        <position position="188"/>
    </location>
    <ligand>
        <name>Zn(2+)</name>
        <dbReference type="ChEBI" id="CHEBI:29105"/>
    </ligand>
</feature>
<evidence type="ECO:0000256" key="8">
    <source>
        <dbReference type="ARBA" id="ARBA00022801"/>
    </source>
</evidence>
<keyword evidence="6 14" id="KW-0863">Zinc-finger</keyword>
<dbReference type="InterPro" id="IPR038765">
    <property type="entry name" value="Papain-like_cys_pep_sf"/>
</dbReference>
<dbReference type="SMART" id="SM00290">
    <property type="entry name" value="ZnF_UBP"/>
    <property type="match status" value="2"/>
</dbReference>
<evidence type="ECO:0000256" key="15">
    <source>
        <dbReference type="RuleBase" id="RU366025"/>
    </source>
</evidence>
<sequence>MNDSGHPNIDEFVSGLSIPSSNSVVYREECTQCFESQDSPQGIDVCLSCFNGGCLEPGFQHATNHARKTGHRLALNVRRIKKDSFTRAEEPPPLKKLAILEDSENDRFELKTSIKFYPPGCDRGKTLSPDQKLPPTLETVIAATLASSSSAQANEVKAWEEEIKTCSHVTNLEQQLDSGLVLQESSKCHACELSSNLWLCLRCGSLGCGRAQYGGIGGNGHALQHYQSTGHAVNVKLGTITAEGSADLYCYQCDDARTDEKLQFHLAHFGIEIAKQEKTEKSMTELQVEHNMKFDFSLSDKDGNQLIPVCGPGLTGLQNLGNSCYMASVLQVLFDLPPFKERYYRTFERHAFQCEALKPAECHECQMTKIAHGLLSGRYAITPDSKKIASPNSHSNSNSGPMHKEGIKPMMFKALIGRGHPEFSTMRQQDADEFMRHLFQVIQRQSHQNRQILSDSYSDLCKETPIGDWLDPTLPFRFELEQRLQCVSCKGVRYTYEEQDALSIPVPAIPIDENGVSDIVAPNGNMAQFYPVSLEECMECLVAPQTVEYTCPLCAAKTGASTTSRFASFPRYLFLHARRFALVNWVPTKLEVPLIINEEVSLDSYHGTGLKPDEQLLPDNVCEVSKEPPVNPETIAALESMGFLTARCRTAIIETGNSGVETAMNWLFEHVDEPDIEVEVVPQQRLDSFNPSDVSALEDMGFTSNQAKKALSETAGQVERAVEWLFSHPDDDGSSLSIVNESSQCNSVVSGDKNERNRLGDRNLPAKYRLRAFISHKGPSVHSGHYVSHILKSNSNKINAVGGNTGDAGEDEWVFFNDEVVARVKEGNLSAKSLSPFGYIFLLERVI</sequence>
<dbReference type="GO" id="GO:0005829">
    <property type="term" value="C:cytosol"/>
    <property type="evidence" value="ECO:0007669"/>
    <property type="project" value="TreeGrafter"/>
</dbReference>
<proteinExistence type="inferred from homology"/>
<dbReference type="Pfam" id="PF00627">
    <property type="entry name" value="UBA"/>
    <property type="match status" value="2"/>
</dbReference>
<comment type="catalytic activity">
    <reaction evidence="1 11 15">
        <text>Thiol-dependent hydrolysis of ester, thioester, amide, peptide and isopeptide bonds formed by the C-terminal Gly of ubiquitin (a 76-residue protein attached to proteins as an intracellular targeting signal).</text>
        <dbReference type="EC" id="3.4.19.12"/>
    </reaction>
</comment>
<dbReference type="InterPro" id="IPR015940">
    <property type="entry name" value="UBA"/>
</dbReference>
<evidence type="ECO:0000259" key="17">
    <source>
        <dbReference type="PROSITE" id="PS50235"/>
    </source>
</evidence>
<dbReference type="FunFam" id="3.30.40.10:FF:000587">
    <property type="entry name" value="Ubiquitin carboxyl-terminal hydrolase"/>
    <property type="match status" value="1"/>
</dbReference>
<dbReference type="InterPro" id="IPR001394">
    <property type="entry name" value="Peptidase_C19_UCH"/>
</dbReference>
<dbReference type="PANTHER" id="PTHR24006:SF664">
    <property type="entry name" value="UBIQUITIN CARBOXYL-TERMINAL HYDROLASE"/>
    <property type="match status" value="1"/>
</dbReference>
<feature type="domain" description="USP" evidence="17">
    <location>
        <begin position="315"/>
        <end position="846"/>
    </location>
</feature>
<reference evidence="19" key="1">
    <citation type="submission" date="2022-06" db="EMBL/GenBank/DDBJ databases">
        <authorList>
            <consortium name="SYNGENTA / RWTH Aachen University"/>
        </authorList>
    </citation>
    <scope>NUCLEOTIDE SEQUENCE</scope>
</reference>
<evidence type="ECO:0000256" key="12">
    <source>
        <dbReference type="PIRSR" id="PIRSR016308-1"/>
    </source>
</evidence>
<feature type="domain" description="UBA" evidence="16">
    <location>
        <begin position="688"/>
        <end position="728"/>
    </location>
</feature>
<evidence type="ECO:0000256" key="4">
    <source>
        <dbReference type="ARBA" id="ARBA00022723"/>
    </source>
</evidence>
<dbReference type="PROSITE" id="PS50030">
    <property type="entry name" value="UBA"/>
    <property type="match status" value="2"/>
</dbReference>
<evidence type="ECO:0000256" key="9">
    <source>
        <dbReference type="ARBA" id="ARBA00022807"/>
    </source>
</evidence>
<evidence type="ECO:0000256" key="2">
    <source>
        <dbReference type="ARBA" id="ARBA00009085"/>
    </source>
</evidence>
<dbReference type="GO" id="GO:0005634">
    <property type="term" value="C:nucleus"/>
    <property type="evidence" value="ECO:0007669"/>
    <property type="project" value="TreeGrafter"/>
</dbReference>
<dbReference type="FunFam" id="3.30.40.10:FF:000396">
    <property type="entry name" value="Ubiquitin carboxyl-terminal hydrolase"/>
    <property type="match status" value="1"/>
</dbReference>
<accession>A0AAV0BA69</accession>
<evidence type="ECO:0000259" key="18">
    <source>
        <dbReference type="PROSITE" id="PS50271"/>
    </source>
</evidence>
<keyword evidence="3 11" id="KW-0645">Protease</keyword>
<evidence type="ECO:0000256" key="5">
    <source>
        <dbReference type="ARBA" id="ARBA00022737"/>
    </source>
</evidence>
<feature type="active site" description="Proton acceptor" evidence="12">
    <location>
        <position position="785"/>
    </location>
</feature>
<feature type="active site" description="Nucleophile" evidence="12">
    <location>
        <position position="324"/>
    </location>
</feature>
<dbReference type="SUPFAM" id="SSF57850">
    <property type="entry name" value="RING/U-box"/>
    <property type="match status" value="2"/>
</dbReference>
<dbReference type="SUPFAM" id="SSF46934">
    <property type="entry name" value="UBA-like"/>
    <property type="match status" value="1"/>
</dbReference>
<dbReference type="SUPFAM" id="SSF54001">
    <property type="entry name" value="Cysteine proteinases"/>
    <property type="match status" value="1"/>
</dbReference>
<feature type="binding site" evidence="13">
    <location>
        <position position="221"/>
    </location>
    <ligand>
        <name>Zn(2+)</name>
        <dbReference type="ChEBI" id="CHEBI:29105"/>
    </ligand>
</feature>
<keyword evidence="4 11" id="KW-0479">Metal-binding</keyword>
<evidence type="ECO:0000313" key="20">
    <source>
        <dbReference type="Proteomes" id="UP001153365"/>
    </source>
</evidence>
<dbReference type="Gene3D" id="3.30.40.10">
    <property type="entry name" value="Zinc/RING finger domain, C3HC4 (zinc finger)"/>
    <property type="match status" value="2"/>
</dbReference>
<dbReference type="Pfam" id="PF00443">
    <property type="entry name" value="UCH"/>
    <property type="match status" value="1"/>
</dbReference>
<dbReference type="GO" id="GO:0004843">
    <property type="term" value="F:cysteine-type deubiquitinase activity"/>
    <property type="evidence" value="ECO:0007669"/>
    <property type="project" value="UniProtKB-UniRule"/>
</dbReference>
<dbReference type="AlphaFoldDB" id="A0AAV0BA69"/>
<evidence type="ECO:0000256" key="10">
    <source>
        <dbReference type="ARBA" id="ARBA00022833"/>
    </source>
</evidence>
<dbReference type="PROSITE" id="PS50235">
    <property type="entry name" value="USP_3"/>
    <property type="match status" value="1"/>
</dbReference>
<feature type="binding site" evidence="13">
    <location>
        <position position="191"/>
    </location>
    <ligand>
        <name>Zn(2+)</name>
        <dbReference type="ChEBI" id="CHEBI:29105"/>
    </ligand>
</feature>
<evidence type="ECO:0000256" key="1">
    <source>
        <dbReference type="ARBA" id="ARBA00000707"/>
    </source>
</evidence>
<feature type="domain" description="UBA" evidence="16">
    <location>
        <begin position="629"/>
        <end position="670"/>
    </location>
</feature>
<evidence type="ECO:0000256" key="3">
    <source>
        <dbReference type="ARBA" id="ARBA00022670"/>
    </source>
</evidence>
<dbReference type="PANTHER" id="PTHR24006">
    <property type="entry name" value="UBIQUITIN CARBOXYL-TERMINAL HYDROLASE"/>
    <property type="match status" value="1"/>
</dbReference>
<evidence type="ECO:0000313" key="19">
    <source>
        <dbReference type="EMBL" id="CAH7683932.1"/>
    </source>
</evidence>
<dbReference type="Gene3D" id="1.10.8.10">
    <property type="entry name" value="DNA helicase RuvA subunit, C-terminal domain"/>
    <property type="match status" value="2"/>
</dbReference>
<dbReference type="Pfam" id="PF17807">
    <property type="entry name" value="zf-UBP_var"/>
    <property type="match status" value="1"/>
</dbReference>
<dbReference type="InterPro" id="IPR001607">
    <property type="entry name" value="Znf_UBP"/>
</dbReference>
<dbReference type="InterPro" id="IPR013083">
    <property type="entry name" value="Znf_RING/FYVE/PHD"/>
</dbReference>
<dbReference type="InterPro" id="IPR050164">
    <property type="entry name" value="Peptidase_C19"/>
</dbReference>
<dbReference type="GO" id="GO:0008270">
    <property type="term" value="F:zinc ion binding"/>
    <property type="evidence" value="ECO:0007669"/>
    <property type="project" value="UniProtKB-UniRule"/>
</dbReference>
<keyword evidence="20" id="KW-1185">Reference proteome</keyword>
<name>A0AAV0BA69_PHAPC</name>
<dbReference type="FunFam" id="1.10.8.10:FF:000086">
    <property type="entry name" value="Ubiquitin carboxyl-terminal hydrolase"/>
    <property type="match status" value="1"/>
</dbReference>
<organism evidence="19 20">
    <name type="scientific">Phakopsora pachyrhizi</name>
    <name type="common">Asian soybean rust disease fungus</name>
    <dbReference type="NCBI Taxonomy" id="170000"/>
    <lineage>
        <taxon>Eukaryota</taxon>
        <taxon>Fungi</taxon>
        <taxon>Dikarya</taxon>
        <taxon>Basidiomycota</taxon>
        <taxon>Pucciniomycotina</taxon>
        <taxon>Pucciniomycetes</taxon>
        <taxon>Pucciniales</taxon>
        <taxon>Phakopsoraceae</taxon>
        <taxon>Phakopsora</taxon>
    </lineage>
</organism>
<dbReference type="GO" id="GO:0006508">
    <property type="term" value="P:proteolysis"/>
    <property type="evidence" value="ECO:0007669"/>
    <property type="project" value="UniProtKB-KW"/>
</dbReference>
<keyword evidence="5" id="KW-0677">Repeat</keyword>
<dbReference type="InterPro" id="IPR041432">
    <property type="entry name" value="UBP13_Znf-UBP_var"/>
</dbReference>
<dbReference type="PIRSF" id="PIRSF016308">
    <property type="entry name" value="UBP"/>
    <property type="match status" value="1"/>
</dbReference>
<dbReference type="EMBL" id="CALTRL010005027">
    <property type="protein sequence ID" value="CAH7683932.1"/>
    <property type="molecule type" value="Genomic_DNA"/>
</dbReference>
<keyword evidence="10 11" id="KW-0862">Zinc</keyword>
<dbReference type="CDD" id="cd14386">
    <property type="entry name" value="UBA2_UBP5"/>
    <property type="match status" value="1"/>
</dbReference>
<feature type="binding site" evidence="13">
    <location>
        <position position="208"/>
    </location>
    <ligand>
        <name>Zn(2+)</name>
        <dbReference type="ChEBI" id="CHEBI:29105"/>
    </ligand>
</feature>
<evidence type="ECO:0000256" key="6">
    <source>
        <dbReference type="ARBA" id="ARBA00022771"/>
    </source>
</evidence>
<dbReference type="PROSITE" id="PS50271">
    <property type="entry name" value="ZF_UBP"/>
    <property type="match status" value="2"/>
</dbReference>
<dbReference type="SMART" id="SM00165">
    <property type="entry name" value="UBA"/>
    <property type="match status" value="2"/>
</dbReference>
<evidence type="ECO:0000256" key="14">
    <source>
        <dbReference type="PROSITE-ProRule" id="PRU00502"/>
    </source>
</evidence>